<dbReference type="Pfam" id="PF01551">
    <property type="entry name" value="Peptidase_M23"/>
    <property type="match status" value="1"/>
</dbReference>
<keyword evidence="3" id="KW-1185">Reference proteome</keyword>
<dbReference type="InterPro" id="IPR050570">
    <property type="entry name" value="Cell_wall_metabolism_enzyme"/>
</dbReference>
<dbReference type="InterPro" id="IPR011055">
    <property type="entry name" value="Dup_hybrid_motif"/>
</dbReference>
<dbReference type="InterPro" id="IPR016047">
    <property type="entry name" value="M23ase_b-sheet_dom"/>
</dbReference>
<dbReference type="Proteomes" id="UP000253319">
    <property type="component" value="Unassembled WGS sequence"/>
</dbReference>
<dbReference type="AlphaFoldDB" id="A0A365P3Y4"/>
<dbReference type="EMBL" id="QLST01000003">
    <property type="protein sequence ID" value="RBA29273.1"/>
    <property type="molecule type" value="Genomic_DNA"/>
</dbReference>
<dbReference type="OrthoDB" id="9810477at2"/>
<dbReference type="PANTHER" id="PTHR21666">
    <property type="entry name" value="PEPTIDASE-RELATED"/>
    <property type="match status" value="1"/>
</dbReference>
<reference evidence="2 3" key="1">
    <citation type="submission" date="2018-06" db="EMBL/GenBank/DDBJ databases">
        <title>Flavobacterium tibetense sp. nov., isolated from a wetland YonghuCo on Tibetan Plateau.</title>
        <authorList>
            <person name="Xing P."/>
            <person name="Phurbu D."/>
            <person name="Lu H."/>
        </authorList>
    </citation>
    <scope>NUCLEOTIDE SEQUENCE [LARGE SCALE GENOMIC DNA]</scope>
    <source>
        <strain evidence="2 3">YH5</strain>
    </source>
</reference>
<evidence type="ECO:0000313" key="3">
    <source>
        <dbReference type="Proteomes" id="UP000253319"/>
    </source>
</evidence>
<sequence length="561" mass="64086">MKLVFFIALFSCLSFGQQYPKDFISPLDIPLDVSGSFGELRSNHFHSGLDLKTQQKEGLPVYAVGDGYISRIKISTYGYGKAIYITHPNGYTTVYGHLQKANGAIENYIKKTHYAQKSFEIELFLKPDELPVKQGEVIAFSGNSGGSGGPHLHFEFRETTSEKTVNPLFFGFNKLVEDKHAPVVQSVMVYPMDSTIVNKSQRPIPVSINKQSDGSFLAAKVIANGKIGFGINAFDYCTNLYNKNGLYKINAYLNGILYYQFEIEKFAFDESRYINNFIDYEHFKSSNQRIQKLFHHSPYPLSVLKANKNNGIIYTQPNTNYNFRIELFDFHENKTVINIPIEFGVQPVSLTKKEQKTPYFLKAKNEHNYSKDNISVYIPENTFYDDFYLDFDVKDNVLTLHNSSVPVHKNMTITFDNVQGLTEEQLQKSFIASVSGPSLSYNKSTRKGTIFKAYTKNLGKFKIAQDSIPPRIYNVNFVEGKNLKNQSTLSVFISDNLSGINSYNAYLNGEWILMEYDYKTKKLVHQLSDGKFKEGRNDFKVIVVDNMQNSTTFESHFFMNN</sequence>
<protein>
    <submittedName>
        <fullName evidence="2">M23 family peptidase</fullName>
    </submittedName>
</protein>
<dbReference type="SUPFAM" id="SSF51261">
    <property type="entry name" value="Duplicated hybrid motif"/>
    <property type="match status" value="1"/>
</dbReference>
<dbReference type="RefSeq" id="WP_113988265.1">
    <property type="nucleotide sequence ID" value="NZ_QLST01000003.1"/>
</dbReference>
<evidence type="ECO:0000259" key="1">
    <source>
        <dbReference type="Pfam" id="PF01551"/>
    </source>
</evidence>
<proteinExistence type="predicted"/>
<accession>A0A365P3Y4</accession>
<comment type="caution">
    <text evidence="2">The sequence shown here is derived from an EMBL/GenBank/DDBJ whole genome shotgun (WGS) entry which is preliminary data.</text>
</comment>
<evidence type="ECO:0000313" key="2">
    <source>
        <dbReference type="EMBL" id="RBA29273.1"/>
    </source>
</evidence>
<dbReference type="GO" id="GO:0004222">
    <property type="term" value="F:metalloendopeptidase activity"/>
    <property type="evidence" value="ECO:0007669"/>
    <property type="project" value="TreeGrafter"/>
</dbReference>
<dbReference type="CDD" id="cd12797">
    <property type="entry name" value="M23_peptidase"/>
    <property type="match status" value="1"/>
</dbReference>
<gene>
    <name evidence="2" type="ORF">DPN68_03715</name>
</gene>
<organism evidence="2 3">
    <name type="scientific">Flavobacterium tibetense</name>
    <dbReference type="NCBI Taxonomy" id="2233533"/>
    <lineage>
        <taxon>Bacteria</taxon>
        <taxon>Pseudomonadati</taxon>
        <taxon>Bacteroidota</taxon>
        <taxon>Flavobacteriia</taxon>
        <taxon>Flavobacteriales</taxon>
        <taxon>Flavobacteriaceae</taxon>
        <taxon>Flavobacterium</taxon>
    </lineage>
</organism>
<feature type="domain" description="M23ase beta-sheet core" evidence="1">
    <location>
        <begin position="45"/>
        <end position="167"/>
    </location>
</feature>
<name>A0A365P3Y4_9FLAO</name>
<dbReference type="Gene3D" id="2.70.70.10">
    <property type="entry name" value="Glucose Permease (Domain IIA)"/>
    <property type="match status" value="1"/>
</dbReference>
<dbReference type="PANTHER" id="PTHR21666:SF285">
    <property type="entry name" value="M23 FAMILY METALLOPEPTIDASE"/>
    <property type="match status" value="1"/>
</dbReference>